<accession>A0A4Y8KV12</accession>
<comment type="caution">
    <text evidence="1">The sequence shown here is derived from an EMBL/GenBank/DDBJ whole genome shotgun (WGS) entry which is preliminary data.</text>
</comment>
<dbReference type="RefSeq" id="WP_134437547.1">
    <property type="nucleotide sequence ID" value="NZ_SOML01000017.1"/>
</dbReference>
<evidence type="ECO:0000313" key="1">
    <source>
        <dbReference type="EMBL" id="TFD92590.1"/>
    </source>
</evidence>
<sequence length="61" mass="6875">MRGVCDVCGCTDFNACSDAVYGNCWWANDEQTLCSHCADVTNKNSLEYFKLREAGEIEEEE</sequence>
<dbReference type="AlphaFoldDB" id="A0A4Y8KV12"/>
<reference evidence="1 2" key="1">
    <citation type="submission" date="2019-03" db="EMBL/GenBank/DDBJ databases">
        <title>San Antonio Military Medical Center submission to MRSN (WRAIR), pending publication.</title>
        <authorList>
            <person name="Blyth D.M."/>
            <person name="Mccarthy S.L."/>
            <person name="Schall S.E."/>
            <person name="Stam J.A."/>
            <person name="Ong A.C."/>
            <person name="Mcgann P.T."/>
        </authorList>
    </citation>
    <scope>NUCLEOTIDE SEQUENCE [LARGE SCALE GENOMIC DNA]</scope>
    <source>
        <strain evidence="1 2">MRSN571793</strain>
    </source>
</reference>
<protein>
    <submittedName>
        <fullName evidence="1">Paraquat-inducible protein A</fullName>
    </submittedName>
</protein>
<name>A0A4Y8KV12_9BACT</name>
<dbReference type="Proteomes" id="UP000297861">
    <property type="component" value="Unassembled WGS sequence"/>
</dbReference>
<keyword evidence="2" id="KW-1185">Reference proteome</keyword>
<dbReference type="EMBL" id="SOML01000017">
    <property type="protein sequence ID" value="TFD92590.1"/>
    <property type="molecule type" value="Genomic_DNA"/>
</dbReference>
<dbReference type="OrthoDB" id="1551421at2"/>
<proteinExistence type="predicted"/>
<evidence type="ECO:0000313" key="2">
    <source>
        <dbReference type="Proteomes" id="UP000297861"/>
    </source>
</evidence>
<gene>
    <name evidence="1" type="ORF">E2605_18700</name>
</gene>
<organism evidence="1 2">
    <name type="scientific">Dysgonomonas capnocytophagoides</name>
    <dbReference type="NCBI Taxonomy" id="45254"/>
    <lineage>
        <taxon>Bacteria</taxon>
        <taxon>Pseudomonadati</taxon>
        <taxon>Bacteroidota</taxon>
        <taxon>Bacteroidia</taxon>
        <taxon>Bacteroidales</taxon>
        <taxon>Dysgonomonadaceae</taxon>
        <taxon>Dysgonomonas</taxon>
    </lineage>
</organism>